<keyword evidence="1 2" id="KW-0694">RNA-binding</keyword>
<protein>
    <recommendedName>
        <fullName evidence="4">RRM domain-containing protein</fullName>
    </recommendedName>
</protein>
<dbReference type="InterPro" id="IPR012677">
    <property type="entry name" value="Nucleotide-bd_a/b_plait_sf"/>
</dbReference>
<evidence type="ECO:0000313" key="6">
    <source>
        <dbReference type="Proteomes" id="UP000594263"/>
    </source>
</evidence>
<evidence type="ECO:0000256" key="3">
    <source>
        <dbReference type="SAM" id="MobiDB-lite"/>
    </source>
</evidence>
<dbReference type="Pfam" id="PF00076">
    <property type="entry name" value="RRM_1"/>
    <property type="match status" value="1"/>
</dbReference>
<dbReference type="InterPro" id="IPR035979">
    <property type="entry name" value="RBD_domain_sf"/>
</dbReference>
<evidence type="ECO:0000259" key="4">
    <source>
        <dbReference type="PROSITE" id="PS50102"/>
    </source>
</evidence>
<dbReference type="GO" id="GO:0003723">
    <property type="term" value="F:RNA binding"/>
    <property type="evidence" value="ECO:0007669"/>
    <property type="project" value="UniProtKB-UniRule"/>
</dbReference>
<dbReference type="InterPro" id="IPR000504">
    <property type="entry name" value="RRM_dom"/>
</dbReference>
<dbReference type="SMART" id="SM00360">
    <property type="entry name" value="RRM"/>
    <property type="match status" value="1"/>
</dbReference>
<accession>A0A7N0V6A3</accession>
<feature type="region of interest" description="Disordered" evidence="3">
    <location>
        <begin position="94"/>
        <end position="115"/>
    </location>
</feature>
<dbReference type="Gramene" id="Kaladp0099s0088.1.v1.1">
    <property type="protein sequence ID" value="Kaladp0099s0088.1.v1.1"/>
    <property type="gene ID" value="Kaladp0099s0088.v1.1"/>
</dbReference>
<reference evidence="5" key="1">
    <citation type="submission" date="2021-01" db="UniProtKB">
        <authorList>
            <consortium name="EnsemblPlants"/>
        </authorList>
    </citation>
    <scope>IDENTIFICATION</scope>
</reference>
<evidence type="ECO:0000256" key="1">
    <source>
        <dbReference type="ARBA" id="ARBA00022884"/>
    </source>
</evidence>
<dbReference type="PROSITE" id="PS50102">
    <property type="entry name" value="RRM"/>
    <property type="match status" value="1"/>
</dbReference>
<dbReference type="Proteomes" id="UP000594263">
    <property type="component" value="Unplaced"/>
</dbReference>
<dbReference type="Gene3D" id="3.30.70.330">
    <property type="match status" value="1"/>
</dbReference>
<dbReference type="OMA" id="ISGIYCH"/>
<sequence>MSSSICNPSDTSLTKVFVGGLAWETPRELLTQHFEKYGEILEGVVISDKLTGRSKGYGFVTFKDAEAARRACEDSAPIINGRRANCNLASLGSRRTNSASISPPPPPTHNAPKTRSTTPAYLHWYYPTPPPAAAATPAVAPEYSTSFHHPPLSASATPFHGYSAPTTYYTNSAYNNNHHHKQLSYNGGCYINGHFYHAAAGGGQHLMPVYPLLPYQSSHFHHHQFQTLGLPAHYFYHLGPINTYPAQLASKPISILHPNNNSGDMHPSATTTQTFM</sequence>
<name>A0A7N0V6A3_KALFE</name>
<dbReference type="AlphaFoldDB" id="A0A7N0V6A3"/>
<evidence type="ECO:0000313" key="5">
    <source>
        <dbReference type="EnsemblPlants" id="Kaladp0099s0088.1.v1.1"/>
    </source>
</evidence>
<dbReference type="SUPFAM" id="SSF54928">
    <property type="entry name" value="RNA-binding domain, RBD"/>
    <property type="match status" value="1"/>
</dbReference>
<evidence type="ECO:0000256" key="2">
    <source>
        <dbReference type="PROSITE-ProRule" id="PRU00176"/>
    </source>
</evidence>
<proteinExistence type="predicted"/>
<dbReference type="PANTHER" id="PTHR11176">
    <property type="entry name" value="BOULE-RELATED"/>
    <property type="match status" value="1"/>
</dbReference>
<dbReference type="EnsemblPlants" id="Kaladp0099s0088.1.v1.1">
    <property type="protein sequence ID" value="Kaladp0099s0088.1.v1.1"/>
    <property type="gene ID" value="Kaladp0099s0088.v1.1"/>
</dbReference>
<dbReference type="PANTHER" id="PTHR11176:SF23">
    <property type="entry name" value="RNA-BINDING (RRM_RBD_RNP MOTIFS) FAMILY PROTEIN"/>
    <property type="match status" value="1"/>
</dbReference>
<feature type="domain" description="RRM" evidence="4">
    <location>
        <begin position="14"/>
        <end position="91"/>
    </location>
</feature>
<organism evidence="5 6">
    <name type="scientific">Kalanchoe fedtschenkoi</name>
    <name type="common">Lavender scallops</name>
    <name type="synonym">South American air plant</name>
    <dbReference type="NCBI Taxonomy" id="63787"/>
    <lineage>
        <taxon>Eukaryota</taxon>
        <taxon>Viridiplantae</taxon>
        <taxon>Streptophyta</taxon>
        <taxon>Embryophyta</taxon>
        <taxon>Tracheophyta</taxon>
        <taxon>Spermatophyta</taxon>
        <taxon>Magnoliopsida</taxon>
        <taxon>eudicotyledons</taxon>
        <taxon>Gunneridae</taxon>
        <taxon>Pentapetalae</taxon>
        <taxon>Saxifragales</taxon>
        <taxon>Crassulaceae</taxon>
        <taxon>Kalanchoe</taxon>
    </lineage>
</organism>
<keyword evidence="6" id="KW-1185">Reference proteome</keyword>